<keyword evidence="2" id="KW-0175">Coiled coil</keyword>
<feature type="compositionally biased region" description="Basic residues" evidence="3">
    <location>
        <begin position="2541"/>
        <end position="2559"/>
    </location>
</feature>
<feature type="compositionally biased region" description="Polar residues" evidence="3">
    <location>
        <begin position="1333"/>
        <end position="1345"/>
    </location>
</feature>
<feature type="compositionally biased region" description="Low complexity" evidence="3">
    <location>
        <begin position="1483"/>
        <end position="1496"/>
    </location>
</feature>
<evidence type="ECO:0000256" key="2">
    <source>
        <dbReference type="SAM" id="Coils"/>
    </source>
</evidence>
<dbReference type="GO" id="GO:0007018">
    <property type="term" value="P:microtubule-based movement"/>
    <property type="evidence" value="ECO:0007669"/>
    <property type="project" value="InterPro"/>
</dbReference>
<feature type="region of interest" description="Disordered" evidence="3">
    <location>
        <begin position="1405"/>
        <end position="1426"/>
    </location>
</feature>
<feature type="region of interest" description="Disordered" evidence="3">
    <location>
        <begin position="2519"/>
        <end position="2594"/>
    </location>
</feature>
<dbReference type="VEuPathDB" id="TriTrypDB:LPMP_241390"/>
<dbReference type="GO" id="GO:0003777">
    <property type="term" value="F:microtubule motor activity"/>
    <property type="evidence" value="ECO:0007669"/>
    <property type="project" value="InterPro"/>
</dbReference>
<keyword evidence="1" id="KW-0067">ATP-binding</keyword>
<feature type="region of interest" description="Disordered" evidence="3">
    <location>
        <begin position="2269"/>
        <end position="2335"/>
    </location>
</feature>
<feature type="region of interest" description="Disordered" evidence="3">
    <location>
        <begin position="2839"/>
        <end position="2865"/>
    </location>
</feature>
<feature type="region of interest" description="Disordered" evidence="3">
    <location>
        <begin position="3119"/>
        <end position="3145"/>
    </location>
</feature>
<evidence type="ECO:0000256" key="1">
    <source>
        <dbReference type="PROSITE-ProRule" id="PRU00283"/>
    </source>
</evidence>
<feature type="coiled-coil region" evidence="2">
    <location>
        <begin position="1764"/>
        <end position="1822"/>
    </location>
</feature>
<gene>
    <name evidence="5" type="ORF">LPMP_241390</name>
</gene>
<feature type="compositionally biased region" description="Basic and acidic residues" evidence="3">
    <location>
        <begin position="2269"/>
        <end position="2278"/>
    </location>
</feature>
<dbReference type="GO" id="GO:0005524">
    <property type="term" value="F:ATP binding"/>
    <property type="evidence" value="ECO:0007669"/>
    <property type="project" value="UniProtKB-UniRule"/>
</dbReference>
<protein>
    <submittedName>
        <fullName evidence="5">Kinesin, putative</fullName>
        <ecNumber evidence="5">5.6.1.3</ecNumber>
    </submittedName>
</protein>
<evidence type="ECO:0000256" key="3">
    <source>
        <dbReference type="SAM" id="MobiDB-lite"/>
    </source>
</evidence>
<feature type="compositionally biased region" description="Polar residues" evidence="3">
    <location>
        <begin position="547"/>
        <end position="563"/>
    </location>
</feature>
<feature type="region of interest" description="Disordered" evidence="3">
    <location>
        <begin position="1253"/>
        <end position="1276"/>
    </location>
</feature>
<keyword evidence="5" id="KW-0413">Isomerase</keyword>
<dbReference type="Gene3D" id="3.40.850.10">
    <property type="entry name" value="Kinesin motor domain"/>
    <property type="match status" value="2"/>
</dbReference>
<organism evidence="5 6">
    <name type="scientific">Leishmania panamensis</name>
    <dbReference type="NCBI Taxonomy" id="5679"/>
    <lineage>
        <taxon>Eukaryota</taxon>
        <taxon>Discoba</taxon>
        <taxon>Euglenozoa</taxon>
        <taxon>Kinetoplastea</taxon>
        <taxon>Metakinetoplastina</taxon>
        <taxon>Trypanosomatida</taxon>
        <taxon>Trypanosomatidae</taxon>
        <taxon>Leishmaniinae</taxon>
        <taxon>Leishmania</taxon>
        <taxon>Leishmania guyanensis species complex</taxon>
    </lineage>
</organism>
<feature type="compositionally biased region" description="Polar residues" evidence="3">
    <location>
        <begin position="926"/>
        <end position="940"/>
    </location>
</feature>
<proteinExistence type="inferred from homology"/>
<evidence type="ECO:0000259" key="4">
    <source>
        <dbReference type="PROSITE" id="PS50067"/>
    </source>
</evidence>
<feature type="compositionally biased region" description="Basic and acidic residues" evidence="3">
    <location>
        <begin position="1054"/>
        <end position="1065"/>
    </location>
</feature>
<feature type="region of interest" description="Disordered" evidence="3">
    <location>
        <begin position="2405"/>
        <end position="2426"/>
    </location>
</feature>
<dbReference type="GO" id="GO:0016887">
    <property type="term" value="F:ATP hydrolysis activity"/>
    <property type="evidence" value="ECO:0007669"/>
    <property type="project" value="TreeGrafter"/>
</dbReference>
<dbReference type="EMBL" id="CP009393">
    <property type="protein sequence ID" value="AIN98772.1"/>
    <property type="molecule type" value="Genomic_DNA"/>
</dbReference>
<feature type="region of interest" description="Disordered" evidence="3">
    <location>
        <begin position="1149"/>
        <end position="1236"/>
    </location>
</feature>
<evidence type="ECO:0000313" key="6">
    <source>
        <dbReference type="Proteomes" id="UP000063063"/>
    </source>
</evidence>
<dbReference type="PANTHER" id="PTHR24115:SF991">
    <property type="entry name" value="PUTATIVE-RELATED"/>
    <property type="match status" value="1"/>
</dbReference>
<dbReference type="VEuPathDB" id="TriTrypDB:LPAL13_240020700"/>
<dbReference type="GO" id="GO:0005874">
    <property type="term" value="C:microtubule"/>
    <property type="evidence" value="ECO:0007669"/>
    <property type="project" value="TreeGrafter"/>
</dbReference>
<dbReference type="RefSeq" id="XP_010699479.1">
    <property type="nucleotide sequence ID" value="XM_010701177.1"/>
</dbReference>
<feature type="region of interest" description="Disordered" evidence="3">
    <location>
        <begin position="1476"/>
        <end position="1500"/>
    </location>
</feature>
<feature type="compositionally biased region" description="Basic and acidic residues" evidence="3">
    <location>
        <begin position="3121"/>
        <end position="3130"/>
    </location>
</feature>
<dbReference type="SUPFAM" id="SSF52540">
    <property type="entry name" value="P-loop containing nucleoside triphosphate hydrolases"/>
    <property type="match status" value="1"/>
</dbReference>
<feature type="binding site" evidence="1">
    <location>
        <begin position="1130"/>
        <end position="1137"/>
    </location>
    <ligand>
        <name>ATP</name>
        <dbReference type="ChEBI" id="CHEBI:30616"/>
    </ligand>
</feature>
<dbReference type="OrthoDB" id="266699at2759"/>
<dbReference type="GO" id="GO:0005871">
    <property type="term" value="C:kinesin complex"/>
    <property type="evidence" value="ECO:0007669"/>
    <property type="project" value="TreeGrafter"/>
</dbReference>
<dbReference type="InterPro" id="IPR027640">
    <property type="entry name" value="Kinesin-like_fam"/>
</dbReference>
<dbReference type="InterPro" id="IPR001752">
    <property type="entry name" value="Kinesin_motor_dom"/>
</dbReference>
<comment type="similarity">
    <text evidence="1">Belongs to the TRAFAC class myosin-kinesin ATPase superfamily. Kinesin family.</text>
</comment>
<feature type="compositionally biased region" description="Gly residues" evidence="3">
    <location>
        <begin position="2409"/>
        <end position="2418"/>
    </location>
</feature>
<keyword evidence="1" id="KW-0547">Nucleotide-binding</keyword>
<keyword evidence="1" id="KW-0505">Motor protein</keyword>
<dbReference type="InterPro" id="IPR036961">
    <property type="entry name" value="Kinesin_motor_dom_sf"/>
</dbReference>
<evidence type="ECO:0000313" key="5">
    <source>
        <dbReference type="EMBL" id="AIN98772.1"/>
    </source>
</evidence>
<feature type="region of interest" description="Disordered" evidence="3">
    <location>
        <begin position="926"/>
        <end position="953"/>
    </location>
</feature>
<feature type="compositionally biased region" description="Low complexity" evidence="3">
    <location>
        <begin position="463"/>
        <end position="473"/>
    </location>
</feature>
<feature type="compositionally biased region" description="Low complexity" evidence="3">
    <location>
        <begin position="715"/>
        <end position="737"/>
    </location>
</feature>
<dbReference type="VEuPathDB" id="TriTrypDB:LPAL13_240020800"/>
<feature type="compositionally biased region" description="Low complexity" evidence="3">
    <location>
        <begin position="2580"/>
        <end position="2594"/>
    </location>
</feature>
<dbReference type="eggNOG" id="KOG0239">
    <property type="taxonomic scope" value="Eukaryota"/>
</dbReference>
<feature type="region of interest" description="Disordered" evidence="3">
    <location>
        <begin position="1872"/>
        <end position="1897"/>
    </location>
</feature>
<dbReference type="GeneID" id="22575548"/>
<feature type="compositionally biased region" description="Polar residues" evidence="3">
    <location>
        <begin position="2930"/>
        <end position="2940"/>
    </location>
</feature>
<feature type="region of interest" description="Disordered" evidence="3">
    <location>
        <begin position="201"/>
        <end position="254"/>
    </location>
</feature>
<dbReference type="Proteomes" id="UP000063063">
    <property type="component" value="Chromosome 24"/>
</dbReference>
<feature type="region of interest" description="Disordered" evidence="3">
    <location>
        <begin position="2890"/>
        <end position="2940"/>
    </location>
</feature>
<feature type="region of interest" description="Disordered" evidence="3">
    <location>
        <begin position="1054"/>
        <end position="1074"/>
    </location>
</feature>
<feature type="compositionally biased region" description="Low complexity" evidence="3">
    <location>
        <begin position="2897"/>
        <end position="2907"/>
    </location>
</feature>
<feature type="region of interest" description="Disordered" evidence="3">
    <location>
        <begin position="1"/>
        <end position="26"/>
    </location>
</feature>
<dbReference type="FunFam" id="3.40.850.10:FF:000206">
    <property type="entry name" value="Putative kinesin"/>
    <property type="match status" value="1"/>
</dbReference>
<keyword evidence="6" id="KW-1185">Reference proteome</keyword>
<feature type="region of interest" description="Disordered" evidence="3">
    <location>
        <begin position="53"/>
        <end position="141"/>
    </location>
</feature>
<feature type="compositionally biased region" description="Polar residues" evidence="3">
    <location>
        <begin position="71"/>
        <end position="88"/>
    </location>
</feature>
<feature type="region of interest" description="Disordered" evidence="3">
    <location>
        <begin position="547"/>
        <end position="594"/>
    </location>
</feature>
<feature type="region of interest" description="Disordered" evidence="3">
    <location>
        <begin position="799"/>
        <end position="876"/>
    </location>
</feature>
<feature type="region of interest" description="Disordered" evidence="3">
    <location>
        <begin position="1324"/>
        <end position="1345"/>
    </location>
</feature>
<reference evidence="5 6" key="1">
    <citation type="journal article" date="2015" name="Sci. Rep.">
        <title>The genome of Leishmania panamensis: insights into genomics of the L. (Viannia) subgenus.</title>
        <authorList>
            <person name="Llanes A."/>
            <person name="Restrepo C.M."/>
            <person name="Vecchio G.D."/>
            <person name="Anguizola F.J."/>
            <person name="Lleonart R."/>
        </authorList>
    </citation>
    <scope>NUCLEOTIDE SEQUENCE [LARGE SCALE GENOMIC DNA]</scope>
    <source>
        <strain evidence="5 6">MHOM/PA/94/PSC-1</strain>
    </source>
</reference>
<feature type="compositionally biased region" description="Low complexity" evidence="3">
    <location>
        <begin position="856"/>
        <end position="867"/>
    </location>
</feature>
<name>A0A088RRN7_LEIPA</name>
<feature type="compositionally biased region" description="Polar residues" evidence="3">
    <location>
        <begin position="812"/>
        <end position="823"/>
    </location>
</feature>
<dbReference type="SMART" id="SM00129">
    <property type="entry name" value="KISc"/>
    <property type="match status" value="1"/>
</dbReference>
<sequence length="3294" mass="345584">MKRPTSVRQPAPANAQRASTVVGSSGAAASINRCISLYRAAPVLAAVNATTTTAASASPPMPSRPCGGPADSSNGSHSPKRSNVSSFLTPRRLNASAQKTVAAPPPPPPQHAQWPHDAVPNLRPIPFASPTPSGGTPSRRCARHIPALLSGTQPRSATVTTVIATKSSGSPRYEGGYEPPRVERLAAVGIFSAQKLIPKPAPSAIESSGASLPTDNFVGNQANSESANGAAQSTPFSAPSQLMTSPSAAACDRAKKRAAAKTHVKAVTVHRRSAPSAMTAIGASPPTLIPTKASQPRPLSARAIPVANKTSTAEVADGMLRAQPSSSYTSARLSSLPFQVSEATPPLAFATASRKNSAWSSDPTNRSVVLGASGATLEPSVTSRRPTWLESVDEEDTVVTDAESIPVSAAANPTYPLAGGFSTALRSAAPVKVTLRTSALMTTTAPAPEPAVVKPAKKRPEAESTFASAASTADGGGAGKDQERSSGPTAAVNAKAARRSLTPESISQVRKSRGMTQNTTNAAPTPPLSSSPQTLHQSIAMAAGVSSCTPKFSSSTGKTNRSTPARGAASPSKNPDMLRGGVLPRATPTTGAPTAPAAAAAAPVVTSAPFHASEVYSQHAATILSQTLSVVRPMAPVVHVRIRPVLPSIGESSKGRRVFFLDHENVMVTRTCPGISAANASSLMPPSSLVEPTMVRRSGTNGQIVPALQLSNLNSRTRSPSSGTRGVSAAPPLRAAAGRGGGGKVLVSSTDALRTAEASAPMKAASPACFYGKDLAQLHSLVAAESLMASKTSAVAAGADLPSGTDEGNIHVSPSSLSPASENLQPLSLFPPPPLAAHHNRTTSWTSQGSEERSPSSRLSCGSPSTSVSPQQLGFGSARSGAEVSMALGTFASVSRTRPWLTTFKSFTEEETSSLYATPRELKAASTSGGACAPSSTGRHCSSGGAARGGCTTPALQHRAKGPGIERKPCYGGVSLSTASCITERRNSAATITTGVSPRKAATTAPSPVSTRRRASRSILGASVSVSAMSIPTMPKTSGGFINGAKLAEEDAVAEPKEAHHDEGRLQQQQTPLGNCSISPPGAATCGEQHYSFEFVHDEEATQADVFEESVLHFADEALLAQNVAIICYGPTGSGKTYSMMGSQVQPFSTSRSSFGSTPFRASGEKRHHGGVVSTSCARFPPQSDSNGPTPPGPGNTGEMERQITDEAAAGVDGRGAGRDAHAVEDDDESDGASCPKLGSTWEYHYVKHTSKGNGDSAAAAARRNHQRYSHTDGGEGAALTSSAMMFECAAAPGSMTEMGILPRLVHTLLERRGEAITIRRDPGREVGGRSAHNLQSNSRPTSTLKRAGGLSLTLRDLTFYGIELYMDELCDLLDPGKRPIPTVSDTGGLEVLCQRINEARDYRISGSRGGASHGTTKTARTGGGMPITSLADLRRAYHLAHGNRVTARHAKNDASSRSHAIFLLQLDFDLIESTDEPRRRAGSGAASARDGGAAAPPLPSEHVQRVHSYVAMVDLAGCERVKQTKVEGAALREAQYINKSLSALSSVVLSLHHNNAHVPYRDSKLTRLLRPCLEGGRVLTLVHVAPCSSTEAISTLKFADQIRHIHIPTHALTATSSKHRELLDVFADLIDPMQGHWESQVRQAQLQLDRLCADVRLLYFSRAVGAIPHRTASKDALASDVVSEISAMSEVDEIISISSGDVSQEEGPQPLTENATEADKRRFALLTVMHRLMGPIHLHQRTSMRDAVRAIQCREEHRVLAHRQQVQRRIDKLQATLQELTTANAKLAKENSTPLPRDPHALELSRRIRESTEELGEYTKEQAVLISLTTALRQRLAAQDDLEAAVDEQLHKVQHRTEQAMRTLSAAVAAHPPGGPPAGSGATLPKEPTLPTDTSTTTALAMSSKDDPELRDIAHQQLSLAKELAALRLETACFEIGTGLWEGLWARAMRKEIITAMEVEVFAMERILLDRRAFSMMMTSDADVDGENGCVGDAETGLTALPLTPKAAAYPGNGLGSVERNERDTSVTAAEHHVSAPLMHPSPESSPPGVHLSVPVSSYSALWSRLGSYLHRRAESCNGSGRVATSHRGPNKVEGGAAVPLSSLVLQRSRRDRAVDLATTTASDKSVSFATNSFSAVASSSEGLRLRSTLAPVAGVVPSSSPCRGLEGLVPNPLTVLMTGEQQNQTQHQMGSISSLPSSRHNSNAAAVVAALMPLSLAGSYEEEQSMQEASLQMLLRDGIPCEVCCLGESASYTLQHYILPSSADAPLREEARHEDPATNFSAAPDRYPATEDSGATEKESDASWLASARKGHMTNREWSSSRQPCERPGGPTVGLCTTRQGRLRLVRIPRRQNFYVLEFLYTHQGLPMAPRLQAAVLGKSEDTFTSIPGKTHLEQMVDALPSVQGAAGRGGGGGSSGSTATQPQGPLREHRLFAIPLFDPTLHLHMHVLEEGIPNMTTPVAAAVGLPSGGDAPSVSGSTFEDASDPGGSVIFTSPSPPFPALCVARRPEDGPQLVVEVRGVPQTSSTCRRMITADTKQKPKSSQKRQQKPRSPKKTTARAGQAAGPALHSGQAQHAVGRSPSRPSASRAPAGTRAGVWSGLVLAKRLSSGGELMLPSSCILANTGCCSLVLRFPAPFFASSALRVERVEAVVGALCGILRPSLTAPEVRPSSSLSSSKQVGSARRRLSSSPWCTSAGGTERGGSNNGDRRRSSVSRSPLSSACAPPGLEVVDYAHIPYTLFLGSGSPIRSSPSRATSVGDGVEGLGYGPFASGHPSASFGNAAVLASASSSAISSDSLDDLGVLSGGVLGDTLQSSFSQGHGRYIATTMPPDTSLLQHNTSLNGLPRPSRGSSMLGPPAAPLMDQRSGATLQVQFYWIATPLNMESPHLDAGRKNSSGAGCSSANDGGGDNGAARRHTIGSRFPPQPNTHTTVSTDTSVEAAEVGVDRLVRSQVKAALSILAQFSYVLVDGRPRGDVADVGEGTAASSLGSTLTASFSAHDVRRPLVLEHGSHRRSQSEADAARFRDAVAVTSLLRQLDTYRHRIRRLFRQQLYDAEDIIGDDVAPPALQSWLSGELGRGAYLREVQGEVKRTVGLPASTVLSSTSGGAAPLLITSSDWHSRGDDRGTDAALLEPESGDAGPNTQVTVTDAREACVTTVPWTVWQWAYRWPLLHRLLRRDSVTRLGSGDACPAGRPCVSQAEGTSAWLPIAAHSSSSAALVTVTSSPFLASCSMVASPTFASSSSSSDEGFVMEGDWLTEAKLAARSKRVWLPEVFTATVPSYLENCSYAGL</sequence>
<feature type="region of interest" description="Disordered" evidence="3">
    <location>
        <begin position="714"/>
        <end position="742"/>
    </location>
</feature>
<feature type="region of interest" description="Disordered" evidence="3">
    <location>
        <begin position="279"/>
        <end position="299"/>
    </location>
</feature>
<feature type="region of interest" description="Disordered" evidence="3">
    <location>
        <begin position="446"/>
        <end position="535"/>
    </location>
</feature>
<feature type="region of interest" description="Disordered" evidence="3">
    <location>
        <begin position="2667"/>
        <end position="2725"/>
    </location>
</feature>
<dbReference type="EC" id="5.6.1.3" evidence="5"/>
<dbReference type="PANTHER" id="PTHR24115">
    <property type="entry name" value="KINESIN-RELATED"/>
    <property type="match status" value="1"/>
</dbReference>
<feature type="region of interest" description="Disordered" evidence="3">
    <location>
        <begin position="992"/>
        <end position="1016"/>
    </location>
</feature>
<dbReference type="KEGG" id="lpan:LPMP_241390"/>
<dbReference type="Pfam" id="PF00225">
    <property type="entry name" value="Kinesin"/>
    <property type="match status" value="2"/>
</dbReference>
<accession>A0A088RRN7</accession>
<dbReference type="PROSITE" id="PS50067">
    <property type="entry name" value="KINESIN_MOTOR_2"/>
    <property type="match status" value="1"/>
</dbReference>
<feature type="compositionally biased region" description="Polar residues" evidence="3">
    <location>
        <begin position="205"/>
        <end position="247"/>
    </location>
</feature>
<dbReference type="GO" id="GO:0008017">
    <property type="term" value="F:microtubule binding"/>
    <property type="evidence" value="ECO:0007669"/>
    <property type="project" value="InterPro"/>
</dbReference>
<feature type="compositionally biased region" description="Polar residues" evidence="3">
    <location>
        <begin position="2690"/>
        <end position="2699"/>
    </location>
</feature>
<dbReference type="InterPro" id="IPR027417">
    <property type="entry name" value="P-loop_NTPase"/>
</dbReference>
<feature type="domain" description="Kinesin motor" evidence="4">
    <location>
        <begin position="1023"/>
        <end position="1606"/>
    </location>
</feature>